<dbReference type="GO" id="GO:0005524">
    <property type="term" value="F:ATP binding"/>
    <property type="evidence" value="ECO:0007669"/>
    <property type="project" value="InterPro"/>
</dbReference>
<dbReference type="CDD" id="cd00320">
    <property type="entry name" value="cpn10"/>
    <property type="match status" value="1"/>
</dbReference>
<gene>
    <name evidence="3" type="primary">groES</name>
    <name evidence="3" type="synonym">groS</name>
    <name evidence="5" type="ORF">FE782_20020</name>
</gene>
<organism evidence="5 6">
    <name type="scientific">Paenibacillus antri</name>
    <dbReference type="NCBI Taxonomy" id="2582848"/>
    <lineage>
        <taxon>Bacteria</taxon>
        <taxon>Bacillati</taxon>
        <taxon>Bacillota</taxon>
        <taxon>Bacilli</taxon>
        <taxon>Bacillales</taxon>
        <taxon>Paenibacillaceae</taxon>
        <taxon>Paenibacillus</taxon>
    </lineage>
</organism>
<dbReference type="PANTHER" id="PTHR10772">
    <property type="entry name" value="10 KDA HEAT SHOCK PROTEIN"/>
    <property type="match status" value="1"/>
</dbReference>
<comment type="function">
    <text evidence="3 4">Together with the chaperonin GroEL, plays an essential role in assisting protein folding. The GroEL-GroES system forms a nano-cage that allows encapsulation of the non-native substrate proteins and provides a physical environment optimized to promote and accelerate protein folding. GroES binds to the apical surface of the GroEL ring, thereby capping the opening of the GroEL channel.</text>
</comment>
<dbReference type="GO" id="GO:0046872">
    <property type="term" value="F:metal ion binding"/>
    <property type="evidence" value="ECO:0007669"/>
    <property type="project" value="TreeGrafter"/>
</dbReference>
<evidence type="ECO:0000313" key="6">
    <source>
        <dbReference type="Proteomes" id="UP000309676"/>
    </source>
</evidence>
<dbReference type="SUPFAM" id="SSF50129">
    <property type="entry name" value="GroES-like"/>
    <property type="match status" value="1"/>
</dbReference>
<reference evidence="5 6" key="1">
    <citation type="submission" date="2019-05" db="EMBL/GenBank/DDBJ databases">
        <authorList>
            <person name="Narsing Rao M.P."/>
            <person name="Li W.J."/>
        </authorList>
    </citation>
    <scope>NUCLEOTIDE SEQUENCE [LARGE SCALE GENOMIC DNA]</scope>
    <source>
        <strain evidence="5 6">SYSU_K30003</strain>
    </source>
</reference>
<dbReference type="PROSITE" id="PS00681">
    <property type="entry name" value="CHAPERONINS_CPN10"/>
    <property type="match status" value="1"/>
</dbReference>
<comment type="similarity">
    <text evidence="1 3 4">Belongs to the GroES chaperonin family.</text>
</comment>
<evidence type="ECO:0000256" key="4">
    <source>
        <dbReference type="RuleBase" id="RU000535"/>
    </source>
</evidence>
<evidence type="ECO:0000313" key="5">
    <source>
        <dbReference type="EMBL" id="TLS50317.1"/>
    </source>
</evidence>
<comment type="subunit">
    <text evidence="3">Heptamer of 7 subunits arranged in a ring. Interacts with the chaperonin GroEL.</text>
</comment>
<evidence type="ECO:0000256" key="3">
    <source>
        <dbReference type="HAMAP-Rule" id="MF_00580"/>
    </source>
</evidence>
<name>A0A5R9G1U4_9BACL</name>
<proteinExistence type="inferred from homology"/>
<dbReference type="Gene3D" id="2.30.33.40">
    <property type="entry name" value="GroES chaperonin"/>
    <property type="match status" value="1"/>
</dbReference>
<dbReference type="NCBIfam" id="NF001531">
    <property type="entry name" value="PRK00364.2-2"/>
    <property type="match status" value="1"/>
</dbReference>
<dbReference type="InterPro" id="IPR037124">
    <property type="entry name" value="Chaperonin_GroES_sf"/>
</dbReference>
<keyword evidence="6" id="KW-1185">Reference proteome</keyword>
<dbReference type="PANTHER" id="PTHR10772:SF63">
    <property type="entry name" value="20 KDA CHAPERONIN, CHLOROPLASTIC"/>
    <property type="match status" value="1"/>
</dbReference>
<dbReference type="FunFam" id="2.30.33.40:FF:000001">
    <property type="entry name" value="10 kDa chaperonin"/>
    <property type="match status" value="1"/>
</dbReference>
<dbReference type="Pfam" id="PF00166">
    <property type="entry name" value="Cpn10"/>
    <property type="match status" value="1"/>
</dbReference>
<dbReference type="InterPro" id="IPR011032">
    <property type="entry name" value="GroES-like_sf"/>
</dbReference>
<dbReference type="OrthoDB" id="9806791at2"/>
<protein>
    <recommendedName>
        <fullName evidence="3">Co-chaperonin GroES</fullName>
    </recommendedName>
    <alternativeName>
        <fullName evidence="3">10 kDa chaperonin</fullName>
    </alternativeName>
    <alternativeName>
        <fullName evidence="3">Chaperonin-10</fullName>
        <shortName evidence="3">Cpn10</shortName>
    </alternativeName>
</protein>
<dbReference type="GO" id="GO:0051082">
    <property type="term" value="F:unfolded protein binding"/>
    <property type="evidence" value="ECO:0007669"/>
    <property type="project" value="TreeGrafter"/>
</dbReference>
<sequence length="104" mass="11568">MLKPLGDRVVIEPLKQEDRTESGIVLPEKAKEKPMRGVVAAVGRGRIENGKTISPDVKVGDLVLYNKYAGTEIKYDQKELLIMRESDVLGILEPSKEKELVHNG</sequence>
<dbReference type="HAMAP" id="MF_00580">
    <property type="entry name" value="CH10"/>
    <property type="match status" value="1"/>
</dbReference>
<keyword evidence="3" id="KW-0963">Cytoplasm</keyword>
<dbReference type="PRINTS" id="PR00297">
    <property type="entry name" value="CHAPERONIN10"/>
</dbReference>
<dbReference type="EMBL" id="VCIW01000015">
    <property type="protein sequence ID" value="TLS50317.1"/>
    <property type="molecule type" value="Genomic_DNA"/>
</dbReference>
<dbReference type="GO" id="GO:0044183">
    <property type="term" value="F:protein folding chaperone"/>
    <property type="evidence" value="ECO:0007669"/>
    <property type="project" value="InterPro"/>
</dbReference>
<dbReference type="SMART" id="SM00883">
    <property type="entry name" value="Cpn10"/>
    <property type="match status" value="1"/>
</dbReference>
<accession>A0A5R9G1U4</accession>
<dbReference type="GO" id="GO:0051087">
    <property type="term" value="F:protein-folding chaperone binding"/>
    <property type="evidence" value="ECO:0007669"/>
    <property type="project" value="TreeGrafter"/>
</dbReference>
<evidence type="ECO:0000256" key="2">
    <source>
        <dbReference type="ARBA" id="ARBA00023186"/>
    </source>
</evidence>
<comment type="subcellular location">
    <subcellularLocation>
        <location evidence="3">Cytoplasm</location>
    </subcellularLocation>
</comment>
<dbReference type="GO" id="GO:0005737">
    <property type="term" value="C:cytoplasm"/>
    <property type="evidence" value="ECO:0007669"/>
    <property type="project" value="UniProtKB-SubCell"/>
</dbReference>
<dbReference type="RefSeq" id="WP_138196027.1">
    <property type="nucleotide sequence ID" value="NZ_VCIW01000015.1"/>
</dbReference>
<dbReference type="AlphaFoldDB" id="A0A5R9G1U4"/>
<keyword evidence="2 3" id="KW-0143">Chaperone</keyword>
<dbReference type="InterPro" id="IPR020818">
    <property type="entry name" value="Chaperonin_GroES"/>
</dbReference>
<evidence type="ECO:0000256" key="1">
    <source>
        <dbReference type="ARBA" id="ARBA00006975"/>
    </source>
</evidence>
<dbReference type="Proteomes" id="UP000309676">
    <property type="component" value="Unassembled WGS sequence"/>
</dbReference>
<dbReference type="InterPro" id="IPR018369">
    <property type="entry name" value="Chaprnonin_Cpn10_CS"/>
</dbReference>
<comment type="caution">
    <text evidence="5">The sequence shown here is derived from an EMBL/GenBank/DDBJ whole genome shotgun (WGS) entry which is preliminary data.</text>
</comment>
<dbReference type="NCBIfam" id="NF001533">
    <property type="entry name" value="PRK00364.2-4"/>
    <property type="match status" value="1"/>
</dbReference>